<dbReference type="AlphaFoldDB" id="A0A078B5V9"/>
<dbReference type="OMA" id="VGLATHK"/>
<evidence type="ECO:0000256" key="3">
    <source>
        <dbReference type="ARBA" id="ARBA00022989"/>
    </source>
</evidence>
<evidence type="ECO:0000259" key="6">
    <source>
        <dbReference type="Pfam" id="PF04116"/>
    </source>
</evidence>
<keyword evidence="8" id="KW-1185">Reference proteome</keyword>
<dbReference type="PANTHER" id="PTHR11863">
    <property type="entry name" value="STEROL DESATURASE"/>
    <property type="match status" value="1"/>
</dbReference>
<feature type="domain" description="Fatty acid hydroxylase" evidence="6">
    <location>
        <begin position="117"/>
        <end position="250"/>
    </location>
</feature>
<proteinExistence type="predicted"/>
<sequence length="273" mass="32774">MIKQQDRGKVSLRVVLEREIQSTLLYFVQNLFYWIIYHIEHPFFEQYKVYDGEWPWKDDPKQWKELLRKSFVIILANNFIVIPITQMAASIRDNYQVKYSFEIQDLPDWKTIVWQMMFCMIIQDFLFSLSHWILHKPFFYKKIHKLHHQYIQTIGFSAEYMHPIEFVLGGAVPFVIPTLILGSKMHFYTFMIWGTHRITNNVIAHSGYNFPWIPNDMVLFHSSAQYHDYHHSHNVGNYAGLFTIWDTLIGANNSYYKYVDERNNAKLTNKKSN</sequence>
<keyword evidence="4 5" id="KW-0472">Membrane</keyword>
<evidence type="ECO:0000256" key="1">
    <source>
        <dbReference type="ARBA" id="ARBA00004370"/>
    </source>
</evidence>
<keyword evidence="2 5" id="KW-0812">Transmembrane</keyword>
<organism evidence="7 8">
    <name type="scientific">Stylonychia lemnae</name>
    <name type="common">Ciliate</name>
    <dbReference type="NCBI Taxonomy" id="5949"/>
    <lineage>
        <taxon>Eukaryota</taxon>
        <taxon>Sar</taxon>
        <taxon>Alveolata</taxon>
        <taxon>Ciliophora</taxon>
        <taxon>Intramacronucleata</taxon>
        <taxon>Spirotrichea</taxon>
        <taxon>Stichotrichia</taxon>
        <taxon>Sporadotrichida</taxon>
        <taxon>Oxytrichidae</taxon>
        <taxon>Stylonychinae</taxon>
        <taxon>Stylonychia</taxon>
    </lineage>
</organism>
<keyword evidence="3 5" id="KW-1133">Transmembrane helix</keyword>
<reference evidence="7 8" key="1">
    <citation type="submission" date="2014-06" db="EMBL/GenBank/DDBJ databases">
        <authorList>
            <person name="Swart Estienne"/>
        </authorList>
    </citation>
    <scope>NUCLEOTIDE SEQUENCE [LARGE SCALE GENOMIC DNA]</scope>
    <source>
        <strain evidence="7 8">130c</strain>
    </source>
</reference>
<dbReference type="InterPro" id="IPR006694">
    <property type="entry name" value="Fatty_acid_hydroxylase"/>
</dbReference>
<comment type="subcellular location">
    <subcellularLocation>
        <location evidence="1">Membrane</location>
    </subcellularLocation>
</comment>
<evidence type="ECO:0000313" key="7">
    <source>
        <dbReference type="EMBL" id="CDW89890.1"/>
    </source>
</evidence>
<feature type="transmembrane region" description="Helical" evidence="5">
    <location>
        <begin position="112"/>
        <end position="134"/>
    </location>
</feature>
<evidence type="ECO:0000256" key="2">
    <source>
        <dbReference type="ARBA" id="ARBA00022692"/>
    </source>
</evidence>
<protein>
    <recommendedName>
        <fullName evidence="6">Fatty acid hydroxylase domain-containing protein</fullName>
    </recommendedName>
</protein>
<accession>A0A078B5V9</accession>
<feature type="transmembrane region" description="Helical" evidence="5">
    <location>
        <begin position="71"/>
        <end position="92"/>
    </location>
</feature>
<dbReference type="GO" id="GO:0016491">
    <property type="term" value="F:oxidoreductase activity"/>
    <property type="evidence" value="ECO:0007669"/>
    <property type="project" value="InterPro"/>
</dbReference>
<dbReference type="GO" id="GO:0008610">
    <property type="term" value="P:lipid biosynthetic process"/>
    <property type="evidence" value="ECO:0007669"/>
    <property type="project" value="InterPro"/>
</dbReference>
<evidence type="ECO:0000256" key="4">
    <source>
        <dbReference type="ARBA" id="ARBA00023136"/>
    </source>
</evidence>
<dbReference type="EMBL" id="CCKQ01017962">
    <property type="protein sequence ID" value="CDW89890.1"/>
    <property type="molecule type" value="Genomic_DNA"/>
</dbReference>
<gene>
    <name evidence="7" type="primary">Contig5068.g227</name>
    <name evidence="7" type="ORF">STYLEM_19030</name>
</gene>
<evidence type="ECO:0000256" key="5">
    <source>
        <dbReference type="SAM" id="Phobius"/>
    </source>
</evidence>
<name>A0A078B5V9_STYLE</name>
<dbReference type="GO" id="GO:0016020">
    <property type="term" value="C:membrane"/>
    <property type="evidence" value="ECO:0007669"/>
    <property type="project" value="UniProtKB-SubCell"/>
</dbReference>
<dbReference type="Pfam" id="PF04116">
    <property type="entry name" value="FA_hydroxylase"/>
    <property type="match status" value="1"/>
</dbReference>
<evidence type="ECO:0000313" key="8">
    <source>
        <dbReference type="Proteomes" id="UP000039865"/>
    </source>
</evidence>
<dbReference type="InterPro" id="IPR050307">
    <property type="entry name" value="Sterol_Desaturase_Related"/>
</dbReference>
<dbReference type="OrthoDB" id="421628at2759"/>
<dbReference type="GO" id="GO:0005506">
    <property type="term" value="F:iron ion binding"/>
    <property type="evidence" value="ECO:0007669"/>
    <property type="project" value="InterPro"/>
</dbReference>
<dbReference type="Proteomes" id="UP000039865">
    <property type="component" value="Unassembled WGS sequence"/>
</dbReference>
<dbReference type="InParanoid" id="A0A078B5V9"/>